<evidence type="ECO:0000313" key="1">
    <source>
        <dbReference type="EMBL" id="ANE83373.1"/>
    </source>
</evidence>
<proteinExistence type="predicted"/>
<name>A0A172UWF6_9MYCO</name>
<keyword evidence="2" id="KW-1185">Reference proteome</keyword>
<dbReference type="EMBL" id="CP015597">
    <property type="protein sequence ID" value="ANE83373.1"/>
    <property type="molecule type" value="Genomic_DNA"/>
</dbReference>
<dbReference type="AlphaFoldDB" id="A0A172UWF6"/>
<reference evidence="1 2" key="1">
    <citation type="submission" date="2016-05" db="EMBL/GenBank/DDBJ databases">
        <title>Complete genome sequence of a phthalic acid esters degrading Mycobacterium sp. YC-RL4.</title>
        <authorList>
            <person name="Ren L."/>
            <person name="Fan S."/>
            <person name="Ruth N."/>
            <person name="Jia Y."/>
            <person name="Wang J."/>
            <person name="Qiao C."/>
        </authorList>
    </citation>
    <scope>NUCLEOTIDE SEQUENCE [LARGE SCALE GENOMIC DNA]</scope>
    <source>
        <strain evidence="1 2">YC-RL4</strain>
        <plasmid evidence="2">pmyc1</plasmid>
    </source>
</reference>
<organism evidence="1 2">
    <name type="scientific">Mycobacterium adipatum</name>
    <dbReference type="NCBI Taxonomy" id="1682113"/>
    <lineage>
        <taxon>Bacteria</taxon>
        <taxon>Bacillati</taxon>
        <taxon>Actinomycetota</taxon>
        <taxon>Actinomycetes</taxon>
        <taxon>Mycobacteriales</taxon>
        <taxon>Mycobacteriaceae</taxon>
        <taxon>Mycobacterium</taxon>
    </lineage>
</organism>
<protein>
    <submittedName>
        <fullName evidence="1">Uncharacterized protein</fullName>
    </submittedName>
</protein>
<accession>A0A172UWF6</accession>
<geneLocation type="plasmid" evidence="2">
    <name>pmyc1</name>
</geneLocation>
<dbReference type="KEGG" id="madi:A7U43_28015"/>
<gene>
    <name evidence="1" type="ORF">A7U43_28015</name>
</gene>
<dbReference type="OrthoDB" id="4625161at2"/>
<dbReference type="Proteomes" id="UP000077143">
    <property type="component" value="Plasmid pMYC1"/>
</dbReference>
<dbReference type="RefSeq" id="WP_068004036.1">
    <property type="nucleotide sequence ID" value="NZ_CP015597.1"/>
</dbReference>
<evidence type="ECO:0000313" key="2">
    <source>
        <dbReference type="Proteomes" id="UP000077143"/>
    </source>
</evidence>
<keyword evidence="1" id="KW-0614">Plasmid</keyword>
<sequence>MLQTIHASHNGNLYRVQLRDRKDIADLVREHRLETVSSRDNTIVFWFTPSTHCSHMQLNKQATVLLLISTAFTARQVPLLRGNIVITGNDGHGNPAALTPAQMNRLINTDLTGRQEWILSWRFTRDERARRRASRSTEATPMAAIVRAWR</sequence>